<dbReference type="InterPro" id="IPR005580">
    <property type="entry name" value="DbpA/CsdA_RNA-bd_dom"/>
</dbReference>
<dbReference type="Proteomes" id="UP001321786">
    <property type="component" value="Chromosome"/>
</dbReference>
<feature type="domain" description="Helicase ATP-binding" evidence="8">
    <location>
        <begin position="33"/>
        <end position="203"/>
    </location>
</feature>
<evidence type="ECO:0000256" key="3">
    <source>
        <dbReference type="ARBA" id="ARBA00022806"/>
    </source>
</evidence>
<dbReference type="PROSITE" id="PS51192">
    <property type="entry name" value="HELICASE_ATP_BIND_1"/>
    <property type="match status" value="1"/>
</dbReference>
<evidence type="ECO:0000256" key="1">
    <source>
        <dbReference type="ARBA" id="ARBA00022741"/>
    </source>
</evidence>
<dbReference type="CDD" id="cd18787">
    <property type="entry name" value="SF2_C_DEAD"/>
    <property type="match status" value="1"/>
</dbReference>
<dbReference type="PROSITE" id="PS51194">
    <property type="entry name" value="HELICASE_CTER"/>
    <property type="match status" value="1"/>
</dbReference>
<dbReference type="GO" id="GO:0005829">
    <property type="term" value="C:cytosol"/>
    <property type="evidence" value="ECO:0007669"/>
    <property type="project" value="TreeGrafter"/>
</dbReference>
<keyword evidence="12" id="KW-1185">Reference proteome</keyword>
<protein>
    <submittedName>
        <fullName evidence="11">DEAD/DEAH box helicase</fullName>
    </submittedName>
</protein>
<accession>A0AAU9E2F8</accession>
<dbReference type="InterPro" id="IPR044742">
    <property type="entry name" value="DEAD/DEAH_RhlB"/>
</dbReference>
<evidence type="ECO:0000259" key="10">
    <source>
        <dbReference type="PROSITE" id="PS51195"/>
    </source>
</evidence>
<keyword evidence="4 7" id="KW-0067">ATP-binding</keyword>
<dbReference type="Pfam" id="PF00271">
    <property type="entry name" value="Helicase_C"/>
    <property type="match status" value="1"/>
</dbReference>
<keyword evidence="3 7" id="KW-0347">Helicase</keyword>
<dbReference type="InterPro" id="IPR001650">
    <property type="entry name" value="Helicase_C-like"/>
</dbReference>
<dbReference type="AlphaFoldDB" id="A0AAU9E2F8"/>
<dbReference type="SMART" id="SM00487">
    <property type="entry name" value="DEXDc"/>
    <property type="match status" value="1"/>
</dbReference>
<dbReference type="PROSITE" id="PS51195">
    <property type="entry name" value="Q_MOTIF"/>
    <property type="match status" value="1"/>
</dbReference>
<dbReference type="PANTHER" id="PTHR47959">
    <property type="entry name" value="ATP-DEPENDENT RNA HELICASE RHLE-RELATED"/>
    <property type="match status" value="1"/>
</dbReference>
<evidence type="ECO:0000256" key="5">
    <source>
        <dbReference type="ARBA" id="ARBA00038437"/>
    </source>
</evidence>
<evidence type="ECO:0000256" key="7">
    <source>
        <dbReference type="RuleBase" id="RU000492"/>
    </source>
</evidence>
<dbReference type="GO" id="GO:0005524">
    <property type="term" value="F:ATP binding"/>
    <property type="evidence" value="ECO:0007669"/>
    <property type="project" value="UniProtKB-KW"/>
</dbReference>
<evidence type="ECO:0000259" key="9">
    <source>
        <dbReference type="PROSITE" id="PS51194"/>
    </source>
</evidence>
<dbReference type="GO" id="GO:0003676">
    <property type="term" value="F:nucleic acid binding"/>
    <property type="evidence" value="ECO:0007669"/>
    <property type="project" value="InterPro"/>
</dbReference>
<keyword evidence="1 7" id="KW-0547">Nucleotide-binding</keyword>
<dbReference type="KEGG" id="hprf:HLPR_08390"/>
<reference evidence="11 12" key="1">
    <citation type="submission" date="2023-08" db="EMBL/GenBank/DDBJ databases">
        <title>Helicovermis profunda gen. nov., sp. nov., a novel mesophilic, fermentative bacterium within the Bacillota from a deep-sea hydrothermal vent chimney.</title>
        <authorList>
            <person name="Miyazaki U."/>
            <person name="Mizutani D."/>
            <person name="Hashimoto Y."/>
            <person name="Tame A."/>
            <person name="Sawayama S."/>
            <person name="Miyazaki J."/>
            <person name="Takai K."/>
            <person name="Nakagawa S."/>
        </authorList>
    </citation>
    <scope>NUCLEOTIDE SEQUENCE [LARGE SCALE GENOMIC DNA]</scope>
    <source>
        <strain evidence="11 12">S502</strain>
    </source>
</reference>
<sequence length="477" mass="54622">MNKFEKYNLDKSLTKALLLMDYIEPTEVQAQSIPVIKDHKDLLIKSETGSGKTAAFAIPIIDEVMWEENAPQVLVLTPTRELAQQVSEEMFNIGRFKRMKVVSVFGKSPIKSQIKDLKQKTHIVVGTPGRIFDHIKRGTLDLSKIKYLVLDEADEMLNMGFVDQIEEILSKIPKGFIMTLLSATLPDDLSKICNRYMNSPVIVEIEKTTTQKRIEQIRYDVPKKTKMDVLLDITVIENPDTCIIFCNTRLQVDEIFTSMKKAGYPCEKLHGGMEQDIRTKVMQNFRKRYFRYLIATDVAARGIDIDDISLIINYDLPEEPQVYVHRIGRTGRKEKQGKAISLVAGDSYLLKGITELTNNELTKRFVPDKNLVESMRESFIEKINKKQEIRHEKHKELHQEIMKIHINVGKKTKMRAGDIVGALCNIEGMTKDDIGNISIIDVSTFVEILNNKGEMVLRKLQDTPIKGRLRKVNRANE</sequence>
<dbReference type="InterPro" id="IPR014014">
    <property type="entry name" value="RNA_helicase_DEAD_Q_motif"/>
</dbReference>
<dbReference type="Gene3D" id="3.40.50.300">
    <property type="entry name" value="P-loop containing nucleotide triphosphate hydrolases"/>
    <property type="match status" value="2"/>
</dbReference>
<dbReference type="RefSeq" id="WP_338536824.1">
    <property type="nucleotide sequence ID" value="NZ_AP028654.1"/>
</dbReference>
<dbReference type="SUPFAM" id="SSF52540">
    <property type="entry name" value="P-loop containing nucleoside triphosphate hydrolases"/>
    <property type="match status" value="1"/>
</dbReference>
<feature type="domain" description="DEAD-box RNA helicase Q" evidence="10">
    <location>
        <begin position="2"/>
        <end position="30"/>
    </location>
</feature>
<evidence type="ECO:0000256" key="2">
    <source>
        <dbReference type="ARBA" id="ARBA00022801"/>
    </source>
</evidence>
<dbReference type="Gene3D" id="3.30.70.330">
    <property type="match status" value="1"/>
</dbReference>
<dbReference type="PANTHER" id="PTHR47959:SF1">
    <property type="entry name" value="ATP-DEPENDENT RNA HELICASE DBPA"/>
    <property type="match status" value="1"/>
</dbReference>
<name>A0AAU9E2F8_9FIRM</name>
<dbReference type="InterPro" id="IPR027417">
    <property type="entry name" value="P-loop_NTPase"/>
</dbReference>
<dbReference type="CDD" id="cd00268">
    <property type="entry name" value="DEADc"/>
    <property type="match status" value="1"/>
</dbReference>
<dbReference type="InterPro" id="IPR014001">
    <property type="entry name" value="Helicase_ATP-bd"/>
</dbReference>
<keyword evidence="2 7" id="KW-0378">Hydrolase</keyword>
<dbReference type="GO" id="GO:0016787">
    <property type="term" value="F:hydrolase activity"/>
    <property type="evidence" value="ECO:0007669"/>
    <property type="project" value="UniProtKB-KW"/>
</dbReference>
<dbReference type="EMBL" id="AP028654">
    <property type="protein sequence ID" value="BEP28508.1"/>
    <property type="molecule type" value="Genomic_DNA"/>
</dbReference>
<dbReference type="PROSITE" id="PS00039">
    <property type="entry name" value="DEAD_ATP_HELICASE"/>
    <property type="match status" value="1"/>
</dbReference>
<dbReference type="Pfam" id="PF03880">
    <property type="entry name" value="DbpA"/>
    <property type="match status" value="1"/>
</dbReference>
<evidence type="ECO:0000313" key="12">
    <source>
        <dbReference type="Proteomes" id="UP001321786"/>
    </source>
</evidence>
<evidence type="ECO:0000256" key="6">
    <source>
        <dbReference type="PROSITE-ProRule" id="PRU00552"/>
    </source>
</evidence>
<dbReference type="GO" id="GO:0003724">
    <property type="term" value="F:RNA helicase activity"/>
    <property type="evidence" value="ECO:0007669"/>
    <property type="project" value="InterPro"/>
</dbReference>
<dbReference type="SMART" id="SM00490">
    <property type="entry name" value="HELICc"/>
    <property type="match status" value="1"/>
</dbReference>
<evidence type="ECO:0000256" key="4">
    <source>
        <dbReference type="ARBA" id="ARBA00022840"/>
    </source>
</evidence>
<evidence type="ECO:0000313" key="11">
    <source>
        <dbReference type="EMBL" id="BEP28508.1"/>
    </source>
</evidence>
<evidence type="ECO:0000259" key="8">
    <source>
        <dbReference type="PROSITE" id="PS51192"/>
    </source>
</evidence>
<feature type="short sequence motif" description="Q motif" evidence="6">
    <location>
        <begin position="2"/>
        <end position="30"/>
    </location>
</feature>
<dbReference type="InterPro" id="IPR000629">
    <property type="entry name" value="RNA-helicase_DEAD-box_CS"/>
</dbReference>
<proteinExistence type="inferred from homology"/>
<dbReference type="InterPro" id="IPR011545">
    <property type="entry name" value="DEAD/DEAH_box_helicase_dom"/>
</dbReference>
<organism evidence="11 12">
    <name type="scientific">Helicovermis profundi</name>
    <dbReference type="NCBI Taxonomy" id="3065157"/>
    <lineage>
        <taxon>Bacteria</taxon>
        <taxon>Bacillati</taxon>
        <taxon>Bacillota</taxon>
        <taxon>Clostridia</taxon>
        <taxon>Helicovermis</taxon>
    </lineage>
</organism>
<gene>
    <name evidence="11" type="ORF">HLPR_08390</name>
</gene>
<comment type="similarity">
    <text evidence="5 7">Belongs to the DEAD box helicase family.</text>
</comment>
<dbReference type="InterPro" id="IPR012677">
    <property type="entry name" value="Nucleotide-bd_a/b_plait_sf"/>
</dbReference>
<feature type="domain" description="Helicase C-terminal" evidence="9">
    <location>
        <begin position="228"/>
        <end position="372"/>
    </location>
</feature>
<dbReference type="Pfam" id="PF00270">
    <property type="entry name" value="DEAD"/>
    <property type="match status" value="1"/>
</dbReference>
<dbReference type="InterPro" id="IPR050079">
    <property type="entry name" value="DEAD_box_RNA_helicase"/>
</dbReference>